<organism evidence="2 3">
    <name type="scientific">Pararge aegeria aegeria</name>
    <dbReference type="NCBI Taxonomy" id="348720"/>
    <lineage>
        <taxon>Eukaryota</taxon>
        <taxon>Metazoa</taxon>
        <taxon>Ecdysozoa</taxon>
        <taxon>Arthropoda</taxon>
        <taxon>Hexapoda</taxon>
        <taxon>Insecta</taxon>
        <taxon>Pterygota</taxon>
        <taxon>Neoptera</taxon>
        <taxon>Endopterygota</taxon>
        <taxon>Lepidoptera</taxon>
        <taxon>Glossata</taxon>
        <taxon>Ditrysia</taxon>
        <taxon>Papilionoidea</taxon>
        <taxon>Nymphalidae</taxon>
        <taxon>Satyrinae</taxon>
        <taxon>Satyrini</taxon>
        <taxon>Parargina</taxon>
        <taxon>Pararge</taxon>
    </lineage>
</organism>
<accession>A0A8S4RSR3</accession>
<comment type="caution">
    <text evidence="2">The sequence shown here is derived from an EMBL/GenBank/DDBJ whole genome shotgun (WGS) entry which is preliminary data.</text>
</comment>
<proteinExistence type="predicted"/>
<evidence type="ECO:0000313" key="2">
    <source>
        <dbReference type="EMBL" id="CAH2240056.1"/>
    </source>
</evidence>
<feature type="region of interest" description="Disordered" evidence="1">
    <location>
        <begin position="23"/>
        <end position="45"/>
    </location>
</feature>
<keyword evidence="3" id="KW-1185">Reference proteome</keyword>
<gene>
    <name evidence="2" type="primary">jg7399</name>
    <name evidence="2" type="ORF">PAEG_LOCUS16669</name>
</gene>
<protein>
    <submittedName>
        <fullName evidence="2">Jg7399 protein</fullName>
    </submittedName>
</protein>
<evidence type="ECO:0000313" key="3">
    <source>
        <dbReference type="Proteomes" id="UP000838756"/>
    </source>
</evidence>
<dbReference type="AlphaFoldDB" id="A0A8S4RSR3"/>
<dbReference type="OrthoDB" id="445826at2759"/>
<dbReference type="EMBL" id="CAKXAJ010025469">
    <property type="protein sequence ID" value="CAH2240056.1"/>
    <property type="molecule type" value="Genomic_DNA"/>
</dbReference>
<dbReference type="Proteomes" id="UP000838756">
    <property type="component" value="Unassembled WGS sequence"/>
</dbReference>
<reference evidence="2" key="1">
    <citation type="submission" date="2022-03" db="EMBL/GenBank/DDBJ databases">
        <authorList>
            <person name="Lindestad O."/>
        </authorList>
    </citation>
    <scope>NUCLEOTIDE SEQUENCE</scope>
</reference>
<name>A0A8S4RSR3_9NEOP</name>
<evidence type="ECO:0000256" key="1">
    <source>
        <dbReference type="SAM" id="MobiDB-lite"/>
    </source>
</evidence>
<sequence>MGKRKQERDYDDILRKIRKIDSKSRKRRRSVSSESYEVNQDEQAKVNPRHQMLNSFFMTPTGEHELENIIVSLQNDKAPGIEGISNALLKEIKTLLVCL</sequence>